<feature type="domain" description="XPG-I" evidence="15">
    <location>
        <begin position="138"/>
        <end position="210"/>
    </location>
</feature>
<evidence type="ECO:0000313" key="18">
    <source>
        <dbReference type="Proteomes" id="UP000246991"/>
    </source>
</evidence>
<dbReference type="PANTHER" id="PTHR11081:SF65">
    <property type="entry name" value="DNA DAMAGE-INDUCIBLE PROTEIN DIN7-RELATED"/>
    <property type="match status" value="1"/>
</dbReference>
<dbReference type="FunFam" id="1.10.150.20:FF:000011">
    <property type="entry name" value="exonuclease 1"/>
    <property type="match status" value="1"/>
</dbReference>
<feature type="compositionally biased region" description="Low complexity" evidence="14">
    <location>
        <begin position="493"/>
        <end position="506"/>
    </location>
</feature>
<dbReference type="InterPro" id="IPR029060">
    <property type="entry name" value="PIN-like_dom_sf"/>
</dbReference>
<evidence type="ECO:0000259" key="16">
    <source>
        <dbReference type="SMART" id="SM00485"/>
    </source>
</evidence>
<dbReference type="Gene3D" id="1.10.150.20">
    <property type="entry name" value="5' to 3' exonuclease, C-terminal subdomain"/>
    <property type="match status" value="1"/>
</dbReference>
<comment type="similarity">
    <text evidence="3">Belongs to the XPG/RAD2 endonuclease family. EXO1 subfamily.</text>
</comment>
<dbReference type="PANTHER" id="PTHR11081">
    <property type="entry name" value="FLAP ENDONUCLEASE FAMILY MEMBER"/>
    <property type="match status" value="1"/>
</dbReference>
<keyword evidence="10" id="KW-0267">Excision nuclease</keyword>
<dbReference type="InterPro" id="IPR044752">
    <property type="entry name" value="PIN-like_EXO1"/>
</dbReference>
<dbReference type="InterPro" id="IPR006086">
    <property type="entry name" value="XPG-I_dom"/>
</dbReference>
<dbReference type="PRINTS" id="PR00853">
    <property type="entry name" value="XPGRADSUPER"/>
</dbReference>
<dbReference type="InterPro" id="IPR008918">
    <property type="entry name" value="HhH2"/>
</dbReference>
<dbReference type="EMBL" id="PYWC01000063">
    <property type="protein sequence ID" value="PWW74363.1"/>
    <property type="molecule type" value="Genomic_DNA"/>
</dbReference>
<keyword evidence="7" id="KW-0378">Hydrolase</keyword>
<dbReference type="PROSITE" id="PS00842">
    <property type="entry name" value="XPG_2"/>
    <property type="match status" value="1"/>
</dbReference>
<evidence type="ECO:0000256" key="9">
    <source>
        <dbReference type="ARBA" id="ARBA00022842"/>
    </source>
</evidence>
<dbReference type="Pfam" id="PF00752">
    <property type="entry name" value="XPG_N"/>
    <property type="match status" value="1"/>
</dbReference>
<evidence type="ECO:0000256" key="7">
    <source>
        <dbReference type="ARBA" id="ARBA00022801"/>
    </source>
</evidence>
<evidence type="ECO:0000256" key="14">
    <source>
        <dbReference type="SAM" id="MobiDB-lite"/>
    </source>
</evidence>
<dbReference type="SUPFAM" id="SSF88723">
    <property type="entry name" value="PIN domain-like"/>
    <property type="match status" value="1"/>
</dbReference>
<evidence type="ECO:0000256" key="8">
    <source>
        <dbReference type="ARBA" id="ARBA00022839"/>
    </source>
</evidence>
<keyword evidence="11" id="KW-0238">DNA-binding</keyword>
<dbReference type="GO" id="GO:0017108">
    <property type="term" value="F:5'-flap endonuclease activity"/>
    <property type="evidence" value="ECO:0007669"/>
    <property type="project" value="TreeGrafter"/>
</dbReference>
<keyword evidence="8" id="KW-0269">Exonuclease</keyword>
<dbReference type="GO" id="GO:0006281">
    <property type="term" value="P:DNA repair"/>
    <property type="evidence" value="ECO:0007669"/>
    <property type="project" value="UniProtKB-KW"/>
</dbReference>
<comment type="subcellular location">
    <subcellularLocation>
        <location evidence="2">Nucleus</location>
    </subcellularLocation>
</comment>
<proteinExistence type="inferred from homology"/>
<keyword evidence="12" id="KW-0234">DNA repair</keyword>
<evidence type="ECO:0000256" key="11">
    <source>
        <dbReference type="ARBA" id="ARBA00023125"/>
    </source>
</evidence>
<keyword evidence="5" id="KW-0479">Metal-binding</keyword>
<protein>
    <submittedName>
        <fullName evidence="17">PIN domain-like protein</fullName>
    </submittedName>
</protein>
<dbReference type="CDD" id="cd09857">
    <property type="entry name" value="PIN_EXO1"/>
    <property type="match status" value="1"/>
</dbReference>
<gene>
    <name evidence="17" type="ORF">C7212DRAFT_365352</name>
</gene>
<dbReference type="STRING" id="42249.A0A317SJ16"/>
<dbReference type="SUPFAM" id="SSF47807">
    <property type="entry name" value="5' to 3' exonuclease, C-terminal subdomain"/>
    <property type="match status" value="1"/>
</dbReference>
<dbReference type="Gene3D" id="3.40.50.1010">
    <property type="entry name" value="5'-nuclease"/>
    <property type="match status" value="1"/>
</dbReference>
<evidence type="ECO:0000256" key="2">
    <source>
        <dbReference type="ARBA" id="ARBA00004123"/>
    </source>
</evidence>
<dbReference type="InterPro" id="IPR006084">
    <property type="entry name" value="XPG/Rad2"/>
</dbReference>
<evidence type="ECO:0000256" key="1">
    <source>
        <dbReference type="ARBA" id="ARBA00001946"/>
    </source>
</evidence>
<keyword evidence="4" id="KW-0540">Nuclease</keyword>
<dbReference type="Pfam" id="PF00867">
    <property type="entry name" value="XPG_I"/>
    <property type="match status" value="1"/>
</dbReference>
<dbReference type="AlphaFoldDB" id="A0A317SJ16"/>
<dbReference type="InterPro" id="IPR036279">
    <property type="entry name" value="5-3_exonuclease_C_sf"/>
</dbReference>
<keyword evidence="6" id="KW-0227">DNA damage</keyword>
<evidence type="ECO:0000256" key="3">
    <source>
        <dbReference type="ARBA" id="ARBA00010563"/>
    </source>
</evidence>
<sequence length="629" mass="70565">MGISGLLVRLGSIQRKNHIKEWSGKTVGIDAYGWLHKGIIGCVIELAHGKHTRGYVEYAMSRVHMLRYFGVTPCMVFDGDYLPSKSATEAEREKRREECRAKGLELLKLRKMREAREQLQKSIDVTPLMARHLIDECKRIGVECIVAPYEADAQLYYLEKTGKIQGIVSEDSDLLAFGCRNLITKMDKFGDCLTIDRDDFTAVRGSGFSLSGWTDTEFRYMCILSGCDYLPNIPRLGLLGAYKLVNRHKTPERIIKSVRFDATKAVPVDYLDGFRRANLTFLHQWVFCPKAEKMVMITEPDMGVDKQYLDGCGKELGAETARGIACGDLDPITKKPFVLESIVENAIHTTDGAWTKPRMKTLEAPQNFTTITSFFKTRTEWPKTPLQEKSTNIKTSNPIRSEPQIKLKPSTPAISKRLFSQFEVKTDEPAKRPRLYPDNVLEDFNVTGERSSFFSRVSRQSFSPAPRIGDIPGPRIKVRLTARKTEQQETPCSSGSSSSSNQKISSFPTPESFNADEPIVPQTEDEAISKVAFGLKGKYGFSGSPAPTSKISRILAERKGKFKGRLPTTSRLSPAPAPTPHRIPHTEPLGDSSGESQGDSWPDFVGVKRPSASREVKQSEFRRFAFQRK</sequence>
<organism evidence="17 18">
    <name type="scientific">Tuber magnatum</name>
    <name type="common">white Piedmont truffle</name>
    <dbReference type="NCBI Taxonomy" id="42249"/>
    <lineage>
        <taxon>Eukaryota</taxon>
        <taxon>Fungi</taxon>
        <taxon>Dikarya</taxon>
        <taxon>Ascomycota</taxon>
        <taxon>Pezizomycotina</taxon>
        <taxon>Pezizomycetes</taxon>
        <taxon>Pezizales</taxon>
        <taxon>Tuberaceae</taxon>
        <taxon>Tuber</taxon>
    </lineage>
</organism>
<dbReference type="GO" id="GO:0046872">
    <property type="term" value="F:metal ion binding"/>
    <property type="evidence" value="ECO:0007669"/>
    <property type="project" value="UniProtKB-KW"/>
</dbReference>
<accession>A0A317SJ16</accession>
<feature type="region of interest" description="Disordered" evidence="14">
    <location>
        <begin position="539"/>
        <end position="619"/>
    </location>
</feature>
<evidence type="ECO:0000256" key="12">
    <source>
        <dbReference type="ARBA" id="ARBA00023204"/>
    </source>
</evidence>
<dbReference type="Proteomes" id="UP000246991">
    <property type="component" value="Unassembled WGS sequence"/>
</dbReference>
<feature type="domain" description="XPG N-terminal" evidence="16">
    <location>
        <begin position="1"/>
        <end position="99"/>
    </location>
</feature>
<dbReference type="SMART" id="SM00484">
    <property type="entry name" value="XPGI"/>
    <property type="match status" value="1"/>
</dbReference>
<keyword evidence="18" id="KW-1185">Reference proteome</keyword>
<evidence type="ECO:0000256" key="6">
    <source>
        <dbReference type="ARBA" id="ARBA00022763"/>
    </source>
</evidence>
<dbReference type="InterPro" id="IPR006085">
    <property type="entry name" value="XPG_DNA_repair_N"/>
</dbReference>
<comment type="cofactor">
    <cofactor evidence="1">
        <name>Mg(2+)</name>
        <dbReference type="ChEBI" id="CHEBI:18420"/>
    </cofactor>
</comment>
<comment type="caution">
    <text evidence="17">The sequence shown here is derived from an EMBL/GenBank/DDBJ whole genome shotgun (WGS) entry which is preliminary data.</text>
</comment>
<dbReference type="SMART" id="SM00279">
    <property type="entry name" value="HhH2"/>
    <property type="match status" value="1"/>
</dbReference>
<reference evidence="17 18" key="1">
    <citation type="submission" date="2018-03" db="EMBL/GenBank/DDBJ databases">
        <title>Genomes of Pezizomycetes fungi and the evolution of truffles.</title>
        <authorList>
            <person name="Murat C."/>
            <person name="Payen T."/>
            <person name="Noel B."/>
            <person name="Kuo A."/>
            <person name="Martin F.M."/>
        </authorList>
    </citation>
    <scope>NUCLEOTIDE SEQUENCE [LARGE SCALE GENOMIC DNA]</scope>
    <source>
        <strain evidence="17">091103-1</strain>
    </source>
</reference>
<evidence type="ECO:0000256" key="5">
    <source>
        <dbReference type="ARBA" id="ARBA00022723"/>
    </source>
</evidence>
<dbReference type="GO" id="GO:0003677">
    <property type="term" value="F:DNA binding"/>
    <property type="evidence" value="ECO:0007669"/>
    <property type="project" value="UniProtKB-KW"/>
</dbReference>
<dbReference type="CDD" id="cd09908">
    <property type="entry name" value="H3TH_EXO1"/>
    <property type="match status" value="1"/>
</dbReference>
<dbReference type="OrthoDB" id="26491at2759"/>
<dbReference type="InterPro" id="IPR019974">
    <property type="entry name" value="XPG_CS"/>
</dbReference>
<name>A0A317SJ16_9PEZI</name>
<evidence type="ECO:0000313" key="17">
    <source>
        <dbReference type="EMBL" id="PWW74363.1"/>
    </source>
</evidence>
<dbReference type="GO" id="GO:0005634">
    <property type="term" value="C:nucleus"/>
    <property type="evidence" value="ECO:0007669"/>
    <property type="project" value="UniProtKB-SubCell"/>
</dbReference>
<keyword evidence="13" id="KW-0539">Nucleus</keyword>
<evidence type="ECO:0000256" key="10">
    <source>
        <dbReference type="ARBA" id="ARBA00022881"/>
    </source>
</evidence>
<dbReference type="GO" id="GO:0035312">
    <property type="term" value="F:5'-3' DNA exonuclease activity"/>
    <property type="evidence" value="ECO:0007669"/>
    <property type="project" value="InterPro"/>
</dbReference>
<keyword evidence="9" id="KW-0460">Magnesium</keyword>
<dbReference type="InterPro" id="IPR037315">
    <property type="entry name" value="EXO1_H3TH"/>
</dbReference>
<evidence type="ECO:0000256" key="4">
    <source>
        <dbReference type="ARBA" id="ARBA00022722"/>
    </source>
</evidence>
<feature type="region of interest" description="Disordered" evidence="14">
    <location>
        <begin position="483"/>
        <end position="517"/>
    </location>
</feature>
<evidence type="ECO:0000256" key="13">
    <source>
        <dbReference type="ARBA" id="ARBA00023242"/>
    </source>
</evidence>
<dbReference type="FunFam" id="3.40.50.1010:FF:000002">
    <property type="entry name" value="Exonuclease 1, putative"/>
    <property type="match status" value="1"/>
</dbReference>
<dbReference type="SMART" id="SM00485">
    <property type="entry name" value="XPGN"/>
    <property type="match status" value="1"/>
</dbReference>
<evidence type="ECO:0000259" key="15">
    <source>
        <dbReference type="SMART" id="SM00484"/>
    </source>
</evidence>